<protein>
    <submittedName>
        <fullName evidence="2">Ppx/GppA phosphatase</fullName>
    </submittedName>
</protein>
<dbReference type="Gene3D" id="3.30.420.40">
    <property type="match status" value="1"/>
</dbReference>
<evidence type="ECO:0000313" key="2">
    <source>
        <dbReference type="EMBL" id="SMO68555.1"/>
    </source>
</evidence>
<dbReference type="Proteomes" id="UP000317593">
    <property type="component" value="Unassembled WGS sequence"/>
</dbReference>
<keyword evidence="3" id="KW-1185">Reference proteome</keyword>
<dbReference type="CDD" id="cd24054">
    <property type="entry name" value="ASKHA_NBD_AaPPX-GppA_MtPPX2-like"/>
    <property type="match status" value="1"/>
</dbReference>
<dbReference type="PANTHER" id="PTHR30005:SF0">
    <property type="entry name" value="RETROGRADE REGULATION PROTEIN 2"/>
    <property type="match status" value="1"/>
</dbReference>
<dbReference type="EMBL" id="FXTH01000009">
    <property type="protein sequence ID" value="SMO68555.1"/>
    <property type="molecule type" value="Genomic_DNA"/>
</dbReference>
<dbReference type="InterPro" id="IPR050273">
    <property type="entry name" value="GppA/Ppx_hydrolase"/>
</dbReference>
<dbReference type="Pfam" id="PF02541">
    <property type="entry name" value="Ppx-GppA"/>
    <property type="match status" value="1"/>
</dbReference>
<dbReference type="Gene3D" id="3.30.420.150">
    <property type="entry name" value="Exopolyphosphatase. Domain 2"/>
    <property type="match status" value="1"/>
</dbReference>
<dbReference type="PANTHER" id="PTHR30005">
    <property type="entry name" value="EXOPOLYPHOSPHATASE"/>
    <property type="match status" value="1"/>
</dbReference>
<dbReference type="InterPro" id="IPR043129">
    <property type="entry name" value="ATPase_NBD"/>
</dbReference>
<proteinExistence type="predicted"/>
<name>A0A521DA99_9BACT</name>
<dbReference type="AlphaFoldDB" id="A0A521DA99"/>
<reference evidence="2 3" key="1">
    <citation type="submission" date="2017-05" db="EMBL/GenBank/DDBJ databases">
        <authorList>
            <person name="Varghese N."/>
            <person name="Submissions S."/>
        </authorList>
    </citation>
    <scope>NUCLEOTIDE SEQUENCE [LARGE SCALE GENOMIC DNA]</scope>
    <source>
        <strain evidence="2 3">DSM 21194</strain>
    </source>
</reference>
<dbReference type="GO" id="GO:0016462">
    <property type="term" value="F:pyrophosphatase activity"/>
    <property type="evidence" value="ECO:0007669"/>
    <property type="project" value="TreeGrafter"/>
</dbReference>
<evidence type="ECO:0000259" key="1">
    <source>
        <dbReference type="Pfam" id="PF02541"/>
    </source>
</evidence>
<organism evidence="2 3">
    <name type="scientific">Fodinibius sediminis</name>
    <dbReference type="NCBI Taxonomy" id="1214077"/>
    <lineage>
        <taxon>Bacteria</taxon>
        <taxon>Pseudomonadati</taxon>
        <taxon>Balneolota</taxon>
        <taxon>Balneolia</taxon>
        <taxon>Balneolales</taxon>
        <taxon>Balneolaceae</taxon>
        <taxon>Fodinibius</taxon>
    </lineage>
</organism>
<dbReference type="SUPFAM" id="SSF53067">
    <property type="entry name" value="Actin-like ATPase domain"/>
    <property type="match status" value="2"/>
</dbReference>
<sequence>MIKAAIDIGTNTVLLLVVQQKSGSEFDVLEELQRMPRLGRDVDSQKNLSGEAMSRVGAIIREYYHFLQLHYPECDNPIITATSAVRDAANRRLFIEKVKQETGLEVHILNGGEEAGYTFLGAQSVLDHTFEEEPVVVLDIGGGSTEIAWGQREEIIDRHSFDMGCVRFTERFLTTDPPTPLQMDTARQAILKMLLERPFDFDNHPRLIGVAGTVTSLAFIDQELSIYESGRLNGYSLCLSVIRDYISNFSSIPTDDLAARYPAVLEGRADIFLAGLLILEGVMEHYDFQSVTVSTGGIRHGAIVYDS</sequence>
<feature type="domain" description="Ppx/GppA phosphatase N-terminal" evidence="1">
    <location>
        <begin position="17"/>
        <end position="304"/>
    </location>
</feature>
<evidence type="ECO:0000313" key="3">
    <source>
        <dbReference type="Proteomes" id="UP000317593"/>
    </source>
</evidence>
<dbReference type="InterPro" id="IPR003695">
    <property type="entry name" value="Ppx_GppA_N"/>
</dbReference>
<accession>A0A521DA99</accession>
<gene>
    <name evidence="2" type="ORF">SAMN06265218_10972</name>
</gene>